<keyword evidence="2 6" id="KW-0238">DNA-binding</keyword>
<dbReference type="GO" id="GO:0000976">
    <property type="term" value="F:transcription cis-regulatory region binding"/>
    <property type="evidence" value="ECO:0007669"/>
    <property type="project" value="TreeGrafter"/>
</dbReference>
<evidence type="ECO:0000313" key="6">
    <source>
        <dbReference type="EMBL" id="SEC02774.1"/>
    </source>
</evidence>
<dbReference type="InterPro" id="IPR000843">
    <property type="entry name" value="HTH_LacI"/>
</dbReference>
<evidence type="ECO:0000256" key="4">
    <source>
        <dbReference type="SAM" id="MobiDB-lite"/>
    </source>
</evidence>
<feature type="region of interest" description="Disordered" evidence="4">
    <location>
        <begin position="324"/>
        <end position="351"/>
    </location>
</feature>
<proteinExistence type="predicted"/>
<dbReference type="InterPro" id="IPR028082">
    <property type="entry name" value="Peripla_BP_I"/>
</dbReference>
<dbReference type="SMART" id="SM00354">
    <property type="entry name" value="HTH_LACI"/>
    <property type="match status" value="1"/>
</dbReference>
<keyword evidence="1" id="KW-0805">Transcription regulation</keyword>
<feature type="compositionally biased region" description="Basic and acidic residues" evidence="4">
    <location>
        <begin position="330"/>
        <end position="342"/>
    </location>
</feature>
<sequence>MKGLRPCSLTDRSRATIRDVALLSSLSICTVSRALRGLPNVSEDAQRRVEDAASKLGYRASSAAARLAGGRTGSVAIIVPRATTWFFAQAVEAAEEVFADSGLDSVLISLRGRADVRERIFGDLDALAQRVDGVLLLGVDLGDDEVQALAASPLEVASMGLSGVPWDTVGIDDVQAAHAATSHLLGLGHGEFAILAADEDDRGTVGTSGDRLAGFTQALAEHHLEVHPDRIIKEPSSIEGGYRAMTELIDNRGLPEAVFAACDEAAFGALKALREHGLSAPKDVSLIAIDDHPMSTVLGLTTVAQPVADQAAFAADLLTERLQGRSGAPQDHRLPVALIERKTTRRPRRQP</sequence>
<keyword evidence="3" id="KW-0804">Transcription</keyword>
<dbReference type="PANTHER" id="PTHR30146">
    <property type="entry name" value="LACI-RELATED TRANSCRIPTIONAL REPRESSOR"/>
    <property type="match status" value="1"/>
</dbReference>
<evidence type="ECO:0000313" key="7">
    <source>
        <dbReference type="Proteomes" id="UP000182652"/>
    </source>
</evidence>
<dbReference type="PANTHER" id="PTHR30146:SF109">
    <property type="entry name" value="HTH-TYPE TRANSCRIPTIONAL REGULATOR GALS"/>
    <property type="match status" value="1"/>
</dbReference>
<dbReference type="SUPFAM" id="SSF53822">
    <property type="entry name" value="Periplasmic binding protein-like I"/>
    <property type="match status" value="1"/>
</dbReference>
<accession>A0A1H4P661</accession>
<dbReference type="GO" id="GO:0003700">
    <property type="term" value="F:DNA-binding transcription factor activity"/>
    <property type="evidence" value="ECO:0007669"/>
    <property type="project" value="TreeGrafter"/>
</dbReference>
<dbReference type="SUPFAM" id="SSF47413">
    <property type="entry name" value="lambda repressor-like DNA-binding domains"/>
    <property type="match status" value="1"/>
</dbReference>
<dbReference type="CDD" id="cd01392">
    <property type="entry name" value="HTH_LacI"/>
    <property type="match status" value="1"/>
</dbReference>
<dbReference type="CDD" id="cd06267">
    <property type="entry name" value="PBP1_LacI_sugar_binding-like"/>
    <property type="match status" value="1"/>
</dbReference>
<dbReference type="AlphaFoldDB" id="A0A1H4P661"/>
<evidence type="ECO:0000256" key="3">
    <source>
        <dbReference type="ARBA" id="ARBA00023163"/>
    </source>
</evidence>
<dbReference type="Pfam" id="PF00356">
    <property type="entry name" value="LacI"/>
    <property type="match status" value="1"/>
</dbReference>
<gene>
    <name evidence="6" type="ORF">SAMN04489745_1880</name>
</gene>
<organism evidence="6 7">
    <name type="scientific">Arthrobacter woluwensis</name>
    <dbReference type="NCBI Taxonomy" id="156980"/>
    <lineage>
        <taxon>Bacteria</taxon>
        <taxon>Bacillati</taxon>
        <taxon>Actinomycetota</taxon>
        <taxon>Actinomycetes</taxon>
        <taxon>Micrococcales</taxon>
        <taxon>Micrococcaceae</taxon>
        <taxon>Arthrobacter</taxon>
    </lineage>
</organism>
<reference evidence="6 7" key="1">
    <citation type="submission" date="2016-10" db="EMBL/GenBank/DDBJ databases">
        <authorList>
            <person name="de Groot N.N."/>
        </authorList>
    </citation>
    <scope>NUCLEOTIDE SEQUENCE [LARGE SCALE GENOMIC DNA]</scope>
    <source>
        <strain evidence="6 7">DSM 10495</strain>
    </source>
</reference>
<protein>
    <submittedName>
        <fullName evidence="6">DNA-binding transcriptional regulator, LacI/PurR family</fullName>
    </submittedName>
</protein>
<dbReference type="STRING" id="156980.SAMN04489745_1880"/>
<dbReference type="InterPro" id="IPR010982">
    <property type="entry name" value="Lambda_DNA-bd_dom_sf"/>
</dbReference>
<dbReference type="Pfam" id="PF13377">
    <property type="entry name" value="Peripla_BP_3"/>
    <property type="match status" value="1"/>
</dbReference>
<dbReference type="InterPro" id="IPR046335">
    <property type="entry name" value="LacI/GalR-like_sensor"/>
</dbReference>
<name>A0A1H4P661_9MICC</name>
<evidence type="ECO:0000259" key="5">
    <source>
        <dbReference type="PROSITE" id="PS50932"/>
    </source>
</evidence>
<dbReference type="Gene3D" id="1.10.260.40">
    <property type="entry name" value="lambda repressor-like DNA-binding domains"/>
    <property type="match status" value="1"/>
</dbReference>
<dbReference type="PROSITE" id="PS50932">
    <property type="entry name" value="HTH_LACI_2"/>
    <property type="match status" value="1"/>
</dbReference>
<dbReference type="Gene3D" id="3.40.50.2300">
    <property type="match status" value="2"/>
</dbReference>
<evidence type="ECO:0000256" key="2">
    <source>
        <dbReference type="ARBA" id="ARBA00023125"/>
    </source>
</evidence>
<evidence type="ECO:0000256" key="1">
    <source>
        <dbReference type="ARBA" id="ARBA00023015"/>
    </source>
</evidence>
<feature type="domain" description="HTH lacI-type" evidence="5">
    <location>
        <begin position="15"/>
        <end position="69"/>
    </location>
</feature>
<dbReference type="Proteomes" id="UP000182652">
    <property type="component" value="Unassembled WGS sequence"/>
</dbReference>
<keyword evidence="7" id="KW-1185">Reference proteome</keyword>
<dbReference type="EMBL" id="FNSN01000003">
    <property type="protein sequence ID" value="SEC02774.1"/>
    <property type="molecule type" value="Genomic_DNA"/>
</dbReference>